<dbReference type="AlphaFoldDB" id="A0AAN9S846"/>
<comment type="caution">
    <text evidence="2">The sequence shown here is derived from an EMBL/GenBank/DDBJ whole genome shotgun (WGS) entry which is preliminary data.</text>
</comment>
<evidence type="ECO:0000256" key="1">
    <source>
        <dbReference type="SAM" id="MobiDB-lite"/>
    </source>
</evidence>
<feature type="compositionally biased region" description="Basic and acidic residues" evidence="1">
    <location>
        <begin position="76"/>
        <end position="89"/>
    </location>
</feature>
<sequence>MKRVYHTVQVRDWRRLSWKVATIKSRKTGYKGCTHVGRLCMMGCTLGEEWMGRTGESSMRVAQPRIMKLGCEREMDKGDRNDLGWDREVGPNQSCGYGSKRLDQID</sequence>
<dbReference type="Proteomes" id="UP001386955">
    <property type="component" value="Unassembled WGS sequence"/>
</dbReference>
<evidence type="ECO:0000313" key="3">
    <source>
        <dbReference type="Proteomes" id="UP001386955"/>
    </source>
</evidence>
<organism evidence="2 3">
    <name type="scientific">Psophocarpus tetragonolobus</name>
    <name type="common">Winged bean</name>
    <name type="synonym">Dolichos tetragonolobus</name>
    <dbReference type="NCBI Taxonomy" id="3891"/>
    <lineage>
        <taxon>Eukaryota</taxon>
        <taxon>Viridiplantae</taxon>
        <taxon>Streptophyta</taxon>
        <taxon>Embryophyta</taxon>
        <taxon>Tracheophyta</taxon>
        <taxon>Spermatophyta</taxon>
        <taxon>Magnoliopsida</taxon>
        <taxon>eudicotyledons</taxon>
        <taxon>Gunneridae</taxon>
        <taxon>Pentapetalae</taxon>
        <taxon>rosids</taxon>
        <taxon>fabids</taxon>
        <taxon>Fabales</taxon>
        <taxon>Fabaceae</taxon>
        <taxon>Papilionoideae</taxon>
        <taxon>50 kb inversion clade</taxon>
        <taxon>NPAAA clade</taxon>
        <taxon>indigoferoid/millettioid clade</taxon>
        <taxon>Phaseoleae</taxon>
        <taxon>Psophocarpus</taxon>
    </lineage>
</organism>
<gene>
    <name evidence="2" type="ORF">VNO78_24361</name>
</gene>
<dbReference type="EMBL" id="JAYMYS010000006">
    <property type="protein sequence ID" value="KAK7389379.1"/>
    <property type="molecule type" value="Genomic_DNA"/>
</dbReference>
<name>A0AAN9S846_PSOTE</name>
<proteinExistence type="predicted"/>
<keyword evidence="3" id="KW-1185">Reference proteome</keyword>
<reference evidence="2 3" key="1">
    <citation type="submission" date="2024-01" db="EMBL/GenBank/DDBJ databases">
        <title>The genomes of 5 underutilized Papilionoideae crops provide insights into root nodulation and disease resistanc.</title>
        <authorList>
            <person name="Jiang F."/>
        </authorList>
    </citation>
    <scope>NUCLEOTIDE SEQUENCE [LARGE SCALE GENOMIC DNA]</scope>
    <source>
        <strain evidence="2">DUOXIRENSHENG_FW03</strain>
        <tissue evidence="2">Leaves</tissue>
    </source>
</reference>
<feature type="region of interest" description="Disordered" evidence="1">
    <location>
        <begin position="76"/>
        <end position="106"/>
    </location>
</feature>
<accession>A0AAN9S846</accession>
<protein>
    <submittedName>
        <fullName evidence="2">Uncharacterized protein</fullName>
    </submittedName>
</protein>
<evidence type="ECO:0000313" key="2">
    <source>
        <dbReference type="EMBL" id="KAK7389379.1"/>
    </source>
</evidence>